<keyword evidence="1" id="KW-1133">Transmembrane helix</keyword>
<evidence type="ECO:0000313" key="2">
    <source>
        <dbReference type="EMBL" id="CAD8048467.1"/>
    </source>
</evidence>
<keyword evidence="1" id="KW-0472">Membrane</keyword>
<dbReference type="AlphaFoldDB" id="A0A8S1K3X6"/>
<comment type="caution">
    <text evidence="2">The sequence shown here is derived from an EMBL/GenBank/DDBJ whole genome shotgun (WGS) entry which is preliminary data.</text>
</comment>
<reference evidence="2" key="1">
    <citation type="submission" date="2021-01" db="EMBL/GenBank/DDBJ databases">
        <authorList>
            <consortium name="Genoscope - CEA"/>
            <person name="William W."/>
        </authorList>
    </citation>
    <scope>NUCLEOTIDE SEQUENCE</scope>
</reference>
<accession>A0A8S1K3X6</accession>
<protein>
    <recommendedName>
        <fullName evidence="4">IPT/TIG domain-containing protein</fullName>
    </recommendedName>
</protein>
<evidence type="ECO:0008006" key="4">
    <source>
        <dbReference type="Google" id="ProtNLM"/>
    </source>
</evidence>
<gene>
    <name evidence="2" type="ORF">PPRIM_AZ9-3.1.T0120478</name>
</gene>
<sequence length="122" mass="14171">MIQQELNHKILILFLLHILHYEFNQEEECHVIIQLLLEKIMVIYMLILLIIYLNKSSITTLLLLEYGSSQKKDSKAGGTVIHITGCNFIKGKIFVFVGIAVNWFYESIFTIEVIYCTAPTKY</sequence>
<evidence type="ECO:0000313" key="3">
    <source>
        <dbReference type="Proteomes" id="UP000688137"/>
    </source>
</evidence>
<keyword evidence="3" id="KW-1185">Reference proteome</keyword>
<keyword evidence="1" id="KW-0812">Transmembrane</keyword>
<evidence type="ECO:0000256" key="1">
    <source>
        <dbReference type="SAM" id="Phobius"/>
    </source>
</evidence>
<proteinExistence type="predicted"/>
<organism evidence="2 3">
    <name type="scientific">Paramecium primaurelia</name>
    <dbReference type="NCBI Taxonomy" id="5886"/>
    <lineage>
        <taxon>Eukaryota</taxon>
        <taxon>Sar</taxon>
        <taxon>Alveolata</taxon>
        <taxon>Ciliophora</taxon>
        <taxon>Intramacronucleata</taxon>
        <taxon>Oligohymenophorea</taxon>
        <taxon>Peniculida</taxon>
        <taxon>Parameciidae</taxon>
        <taxon>Paramecium</taxon>
    </lineage>
</organism>
<dbReference type="Proteomes" id="UP000688137">
    <property type="component" value="Unassembled WGS sequence"/>
</dbReference>
<name>A0A8S1K3X6_PARPR</name>
<feature type="transmembrane region" description="Helical" evidence="1">
    <location>
        <begin position="35"/>
        <end position="53"/>
    </location>
</feature>
<dbReference type="EMBL" id="CAJJDM010000009">
    <property type="protein sequence ID" value="CAD8048467.1"/>
    <property type="molecule type" value="Genomic_DNA"/>
</dbReference>